<reference evidence="2 3" key="1">
    <citation type="submission" date="2024-07" db="EMBL/GenBank/DDBJ databases">
        <title>The genome sequence of type strain Sediminicola luteus GDMCC 1.2596T.</title>
        <authorList>
            <person name="Liu Y."/>
        </authorList>
    </citation>
    <scope>NUCLEOTIDE SEQUENCE [LARGE SCALE GENOMIC DNA]</scope>
    <source>
        <strain evidence="2 3">GDMCC 1.2596</strain>
    </source>
</reference>
<dbReference type="Pfam" id="PF07411">
    <property type="entry name" value="DUF1508"/>
    <property type="match status" value="1"/>
</dbReference>
<dbReference type="RefSeq" id="WP_354618142.1">
    <property type="nucleotide sequence ID" value="NZ_JBEWYP010000003.1"/>
</dbReference>
<sequence length="107" mass="12332">MIEIKKHNENAYRFKVSTSSGNTILESIDFPNSEDIKKLVTELQESINERKIFERKTDHSGKFLFHLKNREGQFIGSSQLYSSEAGMENGIKNLKTYFDTISNVPEL</sequence>
<dbReference type="InterPro" id="IPR036913">
    <property type="entry name" value="YegP-like_sf"/>
</dbReference>
<dbReference type="Gene3D" id="2.30.29.80">
    <property type="match status" value="1"/>
</dbReference>
<dbReference type="InterPro" id="IPR051141">
    <property type="entry name" value="UPF0339_domain"/>
</dbReference>
<accession>A0ABV2TVN5</accession>
<feature type="domain" description="DUF1508" evidence="1">
    <location>
        <begin position="58"/>
        <end position="96"/>
    </location>
</feature>
<evidence type="ECO:0000313" key="2">
    <source>
        <dbReference type="EMBL" id="MET7029322.1"/>
    </source>
</evidence>
<protein>
    <submittedName>
        <fullName evidence="2">YegP family protein</fullName>
    </submittedName>
</protein>
<organism evidence="2 3">
    <name type="scientific">Sediminicola luteus</name>
    <dbReference type="NCBI Taxonomy" id="319238"/>
    <lineage>
        <taxon>Bacteria</taxon>
        <taxon>Pseudomonadati</taxon>
        <taxon>Bacteroidota</taxon>
        <taxon>Flavobacteriia</taxon>
        <taxon>Flavobacteriales</taxon>
        <taxon>Flavobacteriaceae</taxon>
        <taxon>Sediminicola</taxon>
    </lineage>
</organism>
<gene>
    <name evidence="2" type="ORF">ABXZ32_07935</name>
</gene>
<comment type="caution">
    <text evidence="2">The sequence shown here is derived from an EMBL/GenBank/DDBJ whole genome shotgun (WGS) entry which is preliminary data.</text>
</comment>
<dbReference type="EMBL" id="JBEWYP010000003">
    <property type="protein sequence ID" value="MET7029322.1"/>
    <property type="molecule type" value="Genomic_DNA"/>
</dbReference>
<keyword evidence="3" id="KW-1185">Reference proteome</keyword>
<dbReference type="SUPFAM" id="SSF160113">
    <property type="entry name" value="YegP-like"/>
    <property type="match status" value="1"/>
</dbReference>
<name>A0ABV2TVN5_9FLAO</name>
<dbReference type="PANTHER" id="PTHR40606:SF1">
    <property type="entry name" value="UPF0339 PROTEIN YEGP"/>
    <property type="match status" value="1"/>
</dbReference>
<dbReference type="InterPro" id="IPR010879">
    <property type="entry name" value="DUF1508"/>
</dbReference>
<dbReference type="PANTHER" id="PTHR40606">
    <property type="match status" value="1"/>
</dbReference>
<evidence type="ECO:0000259" key="1">
    <source>
        <dbReference type="Pfam" id="PF07411"/>
    </source>
</evidence>
<proteinExistence type="predicted"/>
<dbReference type="Proteomes" id="UP001549773">
    <property type="component" value="Unassembled WGS sequence"/>
</dbReference>
<evidence type="ECO:0000313" key="3">
    <source>
        <dbReference type="Proteomes" id="UP001549773"/>
    </source>
</evidence>